<dbReference type="GO" id="GO:0004519">
    <property type="term" value="F:endonuclease activity"/>
    <property type="evidence" value="ECO:0007669"/>
    <property type="project" value="UniProtKB-UniRule"/>
</dbReference>
<keyword evidence="5 10" id="KW-0255">Endonuclease</keyword>
<dbReference type="InterPro" id="IPR020821">
    <property type="entry name" value="ENPP1-3/EXOG-like_nuc-like"/>
</dbReference>
<dbReference type="PROSITE" id="PS01070">
    <property type="entry name" value="NUCLEASE_NON_SPEC"/>
    <property type="match status" value="1"/>
</dbReference>
<evidence type="ECO:0000256" key="4">
    <source>
        <dbReference type="ARBA" id="ARBA00022723"/>
    </source>
</evidence>
<dbReference type="InterPro" id="IPR040255">
    <property type="entry name" value="Non-specific_endonuclease"/>
</dbReference>
<feature type="domain" description="DNA/RNA non-specific endonuclease/pyrophosphatase/phosphodiesterase" evidence="12">
    <location>
        <begin position="103"/>
        <end position="293"/>
    </location>
</feature>
<sequence>MKQSERTATAVRATRLRAMARQLATLAVSPRCAVAFQISPLISRATPRSISLLKAIPLVIGVGIVAAYSNAFAAPSACGDHYFAGTAPDITNASMTRAAREVCFSAFGVMHSGVTRTPLWSAEHLTRDRLADAREMTRVNSFHAESNLPASERAELRDYVRSGYDRGHMAPSADMPDARAQSESFSLSNMVPQNSENNRYLWAGIESSVRTLARDRGELFVITGPLFKGQSITQIGNRVMVPTQLFKVVYDPKRKQAGAYLVANEATGDYSVVSVAELEKLAGIDFFPGMPTSVKATAMRLPTPKAAGGSKRKRDPEVPTYREVQTVLDFLRTIIR</sequence>
<dbReference type="EMBL" id="CABPSK010000001">
    <property type="protein sequence ID" value="VVD90876.1"/>
    <property type="molecule type" value="Genomic_DNA"/>
</dbReference>
<evidence type="ECO:0000256" key="6">
    <source>
        <dbReference type="ARBA" id="ARBA00022801"/>
    </source>
</evidence>
<dbReference type="InterPro" id="IPR001604">
    <property type="entry name" value="Endo_G_ENPP1-like_dom"/>
</dbReference>
<feature type="binding site" evidence="9">
    <location>
        <position position="198"/>
    </location>
    <ligand>
        <name>Mg(2+)</name>
        <dbReference type="ChEBI" id="CHEBI:18420"/>
        <note>catalytic</note>
    </ligand>
</feature>
<proteinExistence type="inferred from homology"/>
<keyword evidence="14" id="KW-1185">Reference proteome</keyword>
<comment type="cofactor">
    <cofactor evidence="1 10">
        <name>Mg(2+)</name>
        <dbReference type="ChEBI" id="CHEBI:18420"/>
    </cofactor>
</comment>
<evidence type="ECO:0000313" key="13">
    <source>
        <dbReference type="EMBL" id="VVD90876.1"/>
    </source>
</evidence>
<dbReference type="GO" id="GO:0016787">
    <property type="term" value="F:hydrolase activity"/>
    <property type="evidence" value="ECO:0007669"/>
    <property type="project" value="UniProtKB-KW"/>
</dbReference>
<evidence type="ECO:0000256" key="5">
    <source>
        <dbReference type="ARBA" id="ARBA00022759"/>
    </source>
</evidence>
<evidence type="ECO:0000256" key="2">
    <source>
        <dbReference type="ARBA" id="ARBA00010052"/>
    </source>
</evidence>
<dbReference type="Proteomes" id="UP000366945">
    <property type="component" value="Unassembled WGS sequence"/>
</dbReference>
<keyword evidence="7" id="KW-0460">Magnesium</keyword>
<evidence type="ECO:0000256" key="9">
    <source>
        <dbReference type="PIRSR" id="PIRSR640255-2"/>
    </source>
</evidence>
<evidence type="ECO:0000313" key="14">
    <source>
        <dbReference type="Proteomes" id="UP000366945"/>
    </source>
</evidence>
<gene>
    <name evidence="13" type="primary">nucA</name>
    <name evidence="13" type="ORF">PPN31114_01652</name>
</gene>
<keyword evidence="4 9" id="KW-0479">Metal-binding</keyword>
<evidence type="ECO:0000259" key="11">
    <source>
        <dbReference type="SMART" id="SM00477"/>
    </source>
</evidence>
<comment type="similarity">
    <text evidence="2 10">Belongs to the DNA/RNA non-specific endonuclease family.</text>
</comment>
<reference evidence="13 14" key="1">
    <citation type="submission" date="2019-08" db="EMBL/GenBank/DDBJ databases">
        <authorList>
            <person name="Peeters C."/>
        </authorList>
    </citation>
    <scope>NUCLEOTIDE SEQUENCE [LARGE SCALE GENOMIC DNA]</scope>
    <source>
        <strain evidence="13 14">LMG 31114</strain>
    </source>
</reference>
<dbReference type="SMART" id="SM00477">
    <property type="entry name" value="NUC"/>
    <property type="match status" value="1"/>
</dbReference>
<evidence type="ECO:0000256" key="10">
    <source>
        <dbReference type="RuleBase" id="RU366055"/>
    </source>
</evidence>
<evidence type="ECO:0000256" key="3">
    <source>
        <dbReference type="ARBA" id="ARBA00022722"/>
    </source>
</evidence>
<dbReference type="SMART" id="SM00892">
    <property type="entry name" value="Endonuclease_NS"/>
    <property type="match status" value="1"/>
</dbReference>
<accession>A0A5E4TSI0</accession>
<evidence type="ECO:0000256" key="8">
    <source>
        <dbReference type="PIRSR" id="PIRSR640255-1"/>
    </source>
</evidence>
<feature type="domain" description="ENPP1-3/EXOG-like endonuclease/phosphodiesterase" evidence="11">
    <location>
        <begin position="104"/>
        <end position="293"/>
    </location>
</feature>
<dbReference type="PANTHER" id="PTHR13966:SF5">
    <property type="entry name" value="ENDONUCLEASE G, MITOCHONDRIAL"/>
    <property type="match status" value="1"/>
</dbReference>
<protein>
    <recommendedName>
        <fullName evidence="10">Endonuclease</fullName>
        <ecNumber evidence="10">3.1.30.-</ecNumber>
    </recommendedName>
</protein>
<dbReference type="Pfam" id="PF01223">
    <property type="entry name" value="Endonuclease_NS"/>
    <property type="match status" value="1"/>
</dbReference>
<dbReference type="AlphaFoldDB" id="A0A5E4TSI0"/>
<dbReference type="InterPro" id="IPR044925">
    <property type="entry name" value="His-Me_finger_sf"/>
</dbReference>
<keyword evidence="6 10" id="KW-0378">Hydrolase</keyword>
<dbReference type="Gene3D" id="3.40.570.10">
    <property type="entry name" value="Extracellular Endonuclease, subunit A"/>
    <property type="match status" value="1"/>
</dbReference>
<dbReference type="InterPro" id="IPR044929">
    <property type="entry name" value="DNA/RNA_non-sp_Endonuclease_sf"/>
</dbReference>
<dbReference type="EC" id="3.1.30.-" evidence="10"/>
<evidence type="ECO:0000259" key="12">
    <source>
        <dbReference type="SMART" id="SM00892"/>
    </source>
</evidence>
<dbReference type="GO" id="GO:0046872">
    <property type="term" value="F:metal ion binding"/>
    <property type="evidence" value="ECO:0007669"/>
    <property type="project" value="UniProtKB-KW"/>
</dbReference>
<keyword evidence="3 10" id="KW-0540">Nuclease</keyword>
<dbReference type="PANTHER" id="PTHR13966">
    <property type="entry name" value="ENDONUCLEASE RELATED"/>
    <property type="match status" value="1"/>
</dbReference>
<dbReference type="SUPFAM" id="SSF54060">
    <property type="entry name" value="His-Me finger endonucleases"/>
    <property type="match status" value="1"/>
</dbReference>
<dbReference type="GO" id="GO:0003676">
    <property type="term" value="F:nucleic acid binding"/>
    <property type="evidence" value="ECO:0007669"/>
    <property type="project" value="InterPro"/>
</dbReference>
<feature type="active site" description="Proton acceptor" evidence="8">
    <location>
        <position position="168"/>
    </location>
</feature>
<organism evidence="13 14">
    <name type="scientific">Pandoraea pneumonica</name>
    <dbReference type="NCBI Taxonomy" id="2508299"/>
    <lineage>
        <taxon>Bacteria</taxon>
        <taxon>Pseudomonadati</taxon>
        <taxon>Pseudomonadota</taxon>
        <taxon>Betaproteobacteria</taxon>
        <taxon>Burkholderiales</taxon>
        <taxon>Burkholderiaceae</taxon>
        <taxon>Pandoraea</taxon>
    </lineage>
</organism>
<dbReference type="InterPro" id="IPR018524">
    <property type="entry name" value="DNA/RNA_endonuclease_AS"/>
</dbReference>
<evidence type="ECO:0000256" key="7">
    <source>
        <dbReference type="ARBA" id="ARBA00022842"/>
    </source>
</evidence>
<evidence type="ECO:0000256" key="1">
    <source>
        <dbReference type="ARBA" id="ARBA00001946"/>
    </source>
</evidence>
<name>A0A5E4TSI0_9BURK</name>